<dbReference type="PANTHER" id="PTHR30363:SF4">
    <property type="entry name" value="GLYCEROL-3-PHOSPHATE REGULON REPRESSOR"/>
    <property type="match status" value="1"/>
</dbReference>
<sequence>MNKRQTQILELLTQNKKIEVTKLSELLGVSQVTIRKDLDALAESGMLVREHGYATLNKSDDMNIRLAYHYEQKQEVAKKAVESIQHGETIMIESGSCCALVALEIAKTKKDVTLITNSAFIADYIRKHTAIKIILLGGEYQHESQVMVGPMMRKCAESFFVDKLFIGTDGFSVETGFTGNDYMRCEAVKDMARQASKVMIVTESDKFHQKGISSLIDLKQVTCIYTDQGIPQEIEEYFKEKHIQVEKV</sequence>
<dbReference type="InterPro" id="IPR037171">
    <property type="entry name" value="NagB/RpiA_transferase-like"/>
</dbReference>
<dbReference type="InterPro" id="IPR036390">
    <property type="entry name" value="WH_DNA-bd_sf"/>
</dbReference>
<evidence type="ECO:0000313" key="10">
    <source>
        <dbReference type="Proteomes" id="UP000241201"/>
    </source>
</evidence>
<dbReference type="InterPro" id="IPR001034">
    <property type="entry name" value="DeoR_HTH"/>
</dbReference>
<evidence type="ECO:0000256" key="1">
    <source>
        <dbReference type="ARBA" id="ARBA00021390"/>
    </source>
</evidence>
<evidence type="ECO:0000256" key="4">
    <source>
        <dbReference type="ARBA" id="ARBA00023125"/>
    </source>
</evidence>
<dbReference type="RefSeq" id="WP_106988342.1">
    <property type="nucleotide sequence ID" value="NZ_DBGCOW010000032.1"/>
</dbReference>
<dbReference type="Proteomes" id="UP001198439">
    <property type="component" value="Unassembled WGS sequence"/>
</dbReference>
<protein>
    <recommendedName>
        <fullName evidence="1">Lactose phosphotransferase system repressor</fullName>
    </recommendedName>
</protein>
<dbReference type="InterPro" id="IPR050313">
    <property type="entry name" value="Carb_Metab_HTH_regulators"/>
</dbReference>
<dbReference type="Pfam" id="PF00455">
    <property type="entry name" value="DeoRC"/>
    <property type="match status" value="1"/>
</dbReference>
<dbReference type="SMART" id="SM01134">
    <property type="entry name" value="DeoRC"/>
    <property type="match status" value="1"/>
</dbReference>
<organism evidence="9 10">
    <name type="scientific">Faecalibacillus faecis</name>
    <dbReference type="NCBI Taxonomy" id="1982628"/>
    <lineage>
        <taxon>Bacteria</taxon>
        <taxon>Bacillati</taxon>
        <taxon>Bacillota</taxon>
        <taxon>Erysipelotrichia</taxon>
        <taxon>Erysipelotrichales</taxon>
        <taxon>Coprobacillaceae</taxon>
        <taxon>Faecalibacillus</taxon>
    </lineage>
</organism>
<dbReference type="GO" id="GO:0003677">
    <property type="term" value="F:DNA binding"/>
    <property type="evidence" value="ECO:0007669"/>
    <property type="project" value="UniProtKB-KW"/>
</dbReference>
<keyword evidence="3" id="KW-0805">Transcription regulation</keyword>
<evidence type="ECO:0000256" key="2">
    <source>
        <dbReference type="ARBA" id="ARBA00022491"/>
    </source>
</evidence>
<accession>A0A2T3FWL6</accession>
<feature type="domain" description="HTH deoR-type" evidence="7">
    <location>
        <begin position="1"/>
        <end position="56"/>
    </location>
</feature>
<dbReference type="EMBL" id="JAJDKZ010000020">
    <property type="protein sequence ID" value="MCB8610548.1"/>
    <property type="molecule type" value="Genomic_DNA"/>
</dbReference>
<name>A0A2T3FWL6_9FIRM</name>
<dbReference type="AlphaFoldDB" id="A0A2T3FWL6"/>
<keyword evidence="5" id="KW-0804">Transcription</keyword>
<keyword evidence="10" id="KW-1185">Reference proteome</keyword>
<dbReference type="PANTHER" id="PTHR30363">
    <property type="entry name" value="HTH-TYPE TRANSCRIPTIONAL REGULATOR SRLR-RELATED"/>
    <property type="match status" value="1"/>
</dbReference>
<evidence type="ECO:0000256" key="6">
    <source>
        <dbReference type="ARBA" id="ARBA00024937"/>
    </source>
</evidence>
<dbReference type="Gene3D" id="3.40.50.1360">
    <property type="match status" value="1"/>
</dbReference>
<reference evidence="8" key="3">
    <citation type="submission" date="2021-10" db="EMBL/GenBank/DDBJ databases">
        <title>Collection of gut derived symbiotic bacterial strains cultured from healthy donors.</title>
        <authorList>
            <person name="Lin H."/>
            <person name="Littmann E."/>
            <person name="Kohout C."/>
            <person name="Pamer E.G."/>
        </authorList>
    </citation>
    <scope>NUCLEOTIDE SEQUENCE</scope>
    <source>
        <strain evidence="8">DFI.4.48</strain>
    </source>
</reference>
<comment type="caution">
    <text evidence="9">The sequence shown here is derived from an EMBL/GenBank/DDBJ whole genome shotgun (WGS) entry which is preliminary data.</text>
</comment>
<dbReference type="PROSITE" id="PS00894">
    <property type="entry name" value="HTH_DEOR_1"/>
    <property type="match status" value="1"/>
</dbReference>
<comment type="function">
    <text evidence="6">Repressor of the lactose catabolism operon. Galactose-6-phosphate is the inducer.</text>
</comment>
<dbReference type="InterPro" id="IPR014036">
    <property type="entry name" value="DeoR-like_C"/>
</dbReference>
<keyword evidence="4 8" id="KW-0238">DNA-binding</keyword>
<evidence type="ECO:0000313" key="9">
    <source>
        <dbReference type="EMBL" id="PST39678.1"/>
    </source>
</evidence>
<dbReference type="SMART" id="SM00420">
    <property type="entry name" value="HTH_DEOR"/>
    <property type="match status" value="1"/>
</dbReference>
<reference evidence="10" key="1">
    <citation type="submission" date="2018-03" db="EMBL/GenBank/DDBJ databases">
        <title>Lachnoclostridium SNUG30370 gen.nov., sp.nov., isolated from human faeces.</title>
        <authorList>
            <person name="Seo B."/>
            <person name="Jeon K."/>
            <person name="Ko G."/>
        </authorList>
    </citation>
    <scope>NUCLEOTIDE SEQUENCE [LARGE SCALE GENOMIC DNA]</scope>
    <source>
        <strain evidence="10">SNUG30370</strain>
    </source>
</reference>
<keyword evidence="2" id="KW-0678">Repressor</keyword>
<dbReference type="GeneID" id="77471291"/>
<dbReference type="SUPFAM" id="SSF100950">
    <property type="entry name" value="NagB/RpiA/CoA transferase-like"/>
    <property type="match status" value="1"/>
</dbReference>
<reference evidence="9" key="2">
    <citation type="journal article" date="2019" name="Int. J. Syst. Evol. Microbiol.">
        <title>Faecalibacillus intestinalis gen. nov., sp. nov. and Faecalibacillus faecis sp. nov., isolated from human faeces.</title>
        <authorList>
            <person name="Seo B."/>
            <person name="Jeon K."/>
            <person name="Baek I."/>
            <person name="Lee Y.M."/>
            <person name="Baek K."/>
            <person name="Ko G."/>
        </authorList>
    </citation>
    <scope>NUCLEOTIDE SEQUENCE</scope>
    <source>
        <strain evidence="9">SNUG30370</strain>
    </source>
</reference>
<dbReference type="InterPro" id="IPR036388">
    <property type="entry name" value="WH-like_DNA-bd_sf"/>
</dbReference>
<dbReference type="Gene3D" id="1.10.10.10">
    <property type="entry name" value="Winged helix-like DNA-binding domain superfamily/Winged helix DNA-binding domain"/>
    <property type="match status" value="1"/>
</dbReference>
<evidence type="ECO:0000256" key="3">
    <source>
        <dbReference type="ARBA" id="ARBA00023015"/>
    </source>
</evidence>
<dbReference type="Proteomes" id="UP000241201">
    <property type="component" value="Unassembled WGS sequence"/>
</dbReference>
<dbReference type="PRINTS" id="PR00037">
    <property type="entry name" value="HTHLACR"/>
</dbReference>
<dbReference type="EMBL" id="PYLP01000012">
    <property type="protein sequence ID" value="PST39678.1"/>
    <property type="molecule type" value="Genomic_DNA"/>
</dbReference>
<dbReference type="GO" id="GO:0003700">
    <property type="term" value="F:DNA-binding transcription factor activity"/>
    <property type="evidence" value="ECO:0007669"/>
    <property type="project" value="InterPro"/>
</dbReference>
<evidence type="ECO:0000256" key="5">
    <source>
        <dbReference type="ARBA" id="ARBA00023163"/>
    </source>
</evidence>
<proteinExistence type="predicted"/>
<dbReference type="PROSITE" id="PS51000">
    <property type="entry name" value="HTH_DEOR_2"/>
    <property type="match status" value="1"/>
</dbReference>
<dbReference type="SUPFAM" id="SSF46785">
    <property type="entry name" value="Winged helix' DNA-binding domain"/>
    <property type="match status" value="1"/>
</dbReference>
<dbReference type="Pfam" id="PF08220">
    <property type="entry name" value="HTH_DeoR"/>
    <property type="match status" value="1"/>
</dbReference>
<evidence type="ECO:0000259" key="7">
    <source>
        <dbReference type="PROSITE" id="PS51000"/>
    </source>
</evidence>
<dbReference type="InterPro" id="IPR018356">
    <property type="entry name" value="Tscrpt_reg_HTH_DeoR_CS"/>
</dbReference>
<evidence type="ECO:0000313" key="8">
    <source>
        <dbReference type="EMBL" id="MCB8610548.1"/>
    </source>
</evidence>
<gene>
    <name evidence="9" type="ORF">C7U55_09325</name>
    <name evidence="8" type="ORF">LJD69_08075</name>
</gene>